<dbReference type="SUPFAM" id="SSF53271">
    <property type="entry name" value="PRTase-like"/>
    <property type="match status" value="1"/>
</dbReference>
<dbReference type="EC" id="2.4.2.7" evidence="7"/>
<evidence type="ECO:0000256" key="1">
    <source>
        <dbReference type="ARBA" id="ARBA00000868"/>
    </source>
</evidence>
<dbReference type="NCBIfam" id="TIGR01090">
    <property type="entry name" value="apt"/>
    <property type="match status" value="1"/>
</dbReference>
<dbReference type="GO" id="GO:0044209">
    <property type="term" value="P:AMP salvage"/>
    <property type="evidence" value="ECO:0007669"/>
    <property type="project" value="TreeGrafter"/>
</dbReference>
<protein>
    <recommendedName>
        <fullName evidence="7">adenine phosphoribosyltransferase</fullName>
        <ecNumber evidence="7">2.4.2.7</ecNumber>
    </recommendedName>
</protein>
<dbReference type="Proteomes" id="UP001296104">
    <property type="component" value="Unassembled WGS sequence"/>
</dbReference>
<evidence type="ECO:0000256" key="11">
    <source>
        <dbReference type="ARBA" id="ARBA00022726"/>
    </source>
</evidence>
<dbReference type="Gene3D" id="3.40.50.2020">
    <property type="match status" value="1"/>
</dbReference>
<keyword evidence="9 14" id="KW-0328">Glycosyltransferase</keyword>
<feature type="compositionally biased region" description="Low complexity" evidence="12">
    <location>
        <begin position="31"/>
        <end position="62"/>
    </location>
</feature>
<dbReference type="GO" id="GO:0006168">
    <property type="term" value="P:adenine salvage"/>
    <property type="evidence" value="ECO:0007669"/>
    <property type="project" value="InterPro"/>
</dbReference>
<comment type="pathway">
    <text evidence="4">Purine metabolism; AMP biosynthesis via salvage pathway; AMP from adenine: step 1/1.</text>
</comment>
<feature type="region of interest" description="Disordered" evidence="12">
    <location>
        <begin position="1"/>
        <end position="85"/>
    </location>
</feature>
<dbReference type="InterPro" id="IPR000836">
    <property type="entry name" value="PRTase_dom"/>
</dbReference>
<accession>A0AAI8Z722</accession>
<dbReference type="PANTHER" id="PTHR32315">
    <property type="entry name" value="ADENINE PHOSPHORIBOSYLTRANSFERASE"/>
    <property type="match status" value="1"/>
</dbReference>
<evidence type="ECO:0000313" key="15">
    <source>
        <dbReference type="Proteomes" id="UP001296104"/>
    </source>
</evidence>
<comment type="catalytic activity">
    <reaction evidence="1">
        <text>AMP + diphosphate = 5-phospho-alpha-D-ribose 1-diphosphate + adenine</text>
        <dbReference type="Rhea" id="RHEA:16609"/>
        <dbReference type="ChEBI" id="CHEBI:16708"/>
        <dbReference type="ChEBI" id="CHEBI:33019"/>
        <dbReference type="ChEBI" id="CHEBI:58017"/>
        <dbReference type="ChEBI" id="CHEBI:456215"/>
        <dbReference type="EC" id="2.4.2.7"/>
    </reaction>
</comment>
<dbReference type="GO" id="GO:0016208">
    <property type="term" value="F:AMP binding"/>
    <property type="evidence" value="ECO:0007669"/>
    <property type="project" value="TreeGrafter"/>
</dbReference>
<comment type="function">
    <text evidence="2">Catalyzes a salvage reaction resulting in the formation of AMP, that is energically less costly than de novo synthesis.</text>
</comment>
<keyword evidence="15" id="KW-1185">Reference proteome</keyword>
<sequence>MSDPLSSSHQHPPPAHTSHPDPKFAESTSDPAAIATASHPPASAPDPTTASSSSSHPNINPPQGASASSLHDNAAQGGLTTTAPSGPAQLASLKVKLQNGLRQFPDFPEPGILFEDIMPLFANHELHSDLIAALELQIAERFGVKTGQKSEIDVVVGLESRGFLFGPTLALRLGAGFVPVRKKGKLPGECVTETYQKEYGEDVFQMQSDAIKPGQKVVIVDDIIATGGTAQAAGNLVQKLGGHLLGYVFMMELDFLKGRDKLNAPVHTLFGGQAK</sequence>
<comment type="subunit">
    <text evidence="6">Homodimer.</text>
</comment>
<evidence type="ECO:0000256" key="5">
    <source>
        <dbReference type="ARBA" id="ARBA00008391"/>
    </source>
</evidence>
<dbReference type="AlphaFoldDB" id="A0AAI8Z722"/>
<dbReference type="FunFam" id="3.40.50.2020:FF:000004">
    <property type="entry name" value="Adenine phosphoribosyltransferase"/>
    <property type="match status" value="1"/>
</dbReference>
<dbReference type="CDD" id="cd06223">
    <property type="entry name" value="PRTases_typeI"/>
    <property type="match status" value="1"/>
</dbReference>
<evidence type="ECO:0000256" key="8">
    <source>
        <dbReference type="ARBA" id="ARBA00022490"/>
    </source>
</evidence>
<proteinExistence type="inferred from homology"/>
<dbReference type="InterPro" id="IPR005764">
    <property type="entry name" value="Ade_phspho_trans"/>
</dbReference>
<evidence type="ECO:0000256" key="2">
    <source>
        <dbReference type="ARBA" id="ARBA00003968"/>
    </source>
</evidence>
<dbReference type="GO" id="GO:0005737">
    <property type="term" value="C:cytoplasm"/>
    <property type="evidence" value="ECO:0007669"/>
    <property type="project" value="UniProtKB-SubCell"/>
</dbReference>
<dbReference type="GO" id="GO:0006166">
    <property type="term" value="P:purine ribonucleoside salvage"/>
    <property type="evidence" value="ECO:0007669"/>
    <property type="project" value="UniProtKB-KW"/>
</dbReference>
<organism evidence="14 15">
    <name type="scientific">Lecanosticta acicola</name>
    <dbReference type="NCBI Taxonomy" id="111012"/>
    <lineage>
        <taxon>Eukaryota</taxon>
        <taxon>Fungi</taxon>
        <taxon>Dikarya</taxon>
        <taxon>Ascomycota</taxon>
        <taxon>Pezizomycotina</taxon>
        <taxon>Dothideomycetes</taxon>
        <taxon>Dothideomycetidae</taxon>
        <taxon>Mycosphaerellales</taxon>
        <taxon>Mycosphaerellaceae</taxon>
        <taxon>Lecanosticta</taxon>
    </lineage>
</organism>
<dbReference type="InterPro" id="IPR050054">
    <property type="entry name" value="UPRTase/APRTase"/>
</dbReference>
<evidence type="ECO:0000256" key="10">
    <source>
        <dbReference type="ARBA" id="ARBA00022679"/>
    </source>
</evidence>
<evidence type="ECO:0000313" key="14">
    <source>
        <dbReference type="EMBL" id="CAK4033704.1"/>
    </source>
</evidence>
<dbReference type="EMBL" id="CAVMBE010000091">
    <property type="protein sequence ID" value="CAK4033704.1"/>
    <property type="molecule type" value="Genomic_DNA"/>
</dbReference>
<dbReference type="Pfam" id="PF00156">
    <property type="entry name" value="Pribosyltran"/>
    <property type="match status" value="1"/>
</dbReference>
<comment type="subcellular location">
    <subcellularLocation>
        <location evidence="3">Cytoplasm</location>
    </subcellularLocation>
</comment>
<reference evidence="14" key="1">
    <citation type="submission" date="2023-11" db="EMBL/GenBank/DDBJ databases">
        <authorList>
            <person name="Alioto T."/>
            <person name="Alioto T."/>
            <person name="Gomez Garrido J."/>
        </authorList>
    </citation>
    <scope>NUCLEOTIDE SEQUENCE</scope>
</reference>
<evidence type="ECO:0000259" key="13">
    <source>
        <dbReference type="Pfam" id="PF00156"/>
    </source>
</evidence>
<keyword evidence="10" id="KW-0808">Transferase</keyword>
<comment type="caution">
    <text evidence="14">The sequence shown here is derived from an EMBL/GenBank/DDBJ whole genome shotgun (WGS) entry which is preliminary data.</text>
</comment>
<dbReference type="GO" id="GO:0003999">
    <property type="term" value="F:adenine phosphoribosyltransferase activity"/>
    <property type="evidence" value="ECO:0007669"/>
    <property type="project" value="UniProtKB-EC"/>
</dbReference>
<dbReference type="PANTHER" id="PTHR32315:SF3">
    <property type="entry name" value="ADENINE PHOSPHORIBOSYLTRANSFERASE"/>
    <property type="match status" value="1"/>
</dbReference>
<dbReference type="NCBIfam" id="NF002636">
    <property type="entry name" value="PRK02304.1-5"/>
    <property type="match status" value="1"/>
</dbReference>
<dbReference type="GO" id="GO:0002055">
    <property type="term" value="F:adenine binding"/>
    <property type="evidence" value="ECO:0007669"/>
    <property type="project" value="TreeGrafter"/>
</dbReference>
<evidence type="ECO:0000256" key="12">
    <source>
        <dbReference type="SAM" id="MobiDB-lite"/>
    </source>
</evidence>
<feature type="domain" description="Phosphoribosyltransferase" evidence="13">
    <location>
        <begin position="149"/>
        <end position="242"/>
    </location>
</feature>
<dbReference type="HAMAP" id="MF_00004">
    <property type="entry name" value="Aden_phosphoribosyltr"/>
    <property type="match status" value="1"/>
</dbReference>
<dbReference type="InterPro" id="IPR029057">
    <property type="entry name" value="PRTase-like"/>
</dbReference>
<evidence type="ECO:0000256" key="7">
    <source>
        <dbReference type="ARBA" id="ARBA00011893"/>
    </source>
</evidence>
<feature type="compositionally biased region" description="Polar residues" evidence="12">
    <location>
        <begin position="1"/>
        <end position="10"/>
    </location>
</feature>
<evidence type="ECO:0000256" key="9">
    <source>
        <dbReference type="ARBA" id="ARBA00022676"/>
    </source>
</evidence>
<name>A0AAI8Z722_9PEZI</name>
<keyword evidence="11" id="KW-0660">Purine salvage</keyword>
<evidence type="ECO:0000256" key="6">
    <source>
        <dbReference type="ARBA" id="ARBA00011738"/>
    </source>
</evidence>
<evidence type="ECO:0000256" key="4">
    <source>
        <dbReference type="ARBA" id="ARBA00004659"/>
    </source>
</evidence>
<evidence type="ECO:0000256" key="3">
    <source>
        <dbReference type="ARBA" id="ARBA00004496"/>
    </source>
</evidence>
<keyword evidence="8" id="KW-0963">Cytoplasm</keyword>
<gene>
    <name evidence="14" type="ORF">LECACI_7A008862</name>
</gene>
<comment type="similarity">
    <text evidence="5">Belongs to the purine/pyrimidine phosphoribosyltransferase family.</text>
</comment>